<evidence type="ECO:0000313" key="4">
    <source>
        <dbReference type="Proteomes" id="UP000538292"/>
    </source>
</evidence>
<feature type="domain" description="Colicin D C-terminal" evidence="2">
    <location>
        <begin position="349"/>
        <end position="431"/>
    </location>
</feature>
<evidence type="ECO:0000259" key="2">
    <source>
        <dbReference type="Pfam" id="PF11429"/>
    </source>
</evidence>
<proteinExistence type="predicted"/>
<dbReference type="EMBL" id="JACEOL010000025">
    <property type="protein sequence ID" value="MBA4602189.1"/>
    <property type="molecule type" value="Genomic_DNA"/>
</dbReference>
<protein>
    <recommendedName>
        <fullName evidence="2">Colicin D C-terminal domain-containing protein</fullName>
    </recommendedName>
</protein>
<dbReference type="AlphaFoldDB" id="A0A7W1XRZ2"/>
<organism evidence="3 4">
    <name type="scientific">Thermoactinomyces mirandus</name>
    <dbReference type="NCBI Taxonomy" id="2756294"/>
    <lineage>
        <taxon>Bacteria</taxon>
        <taxon>Bacillati</taxon>
        <taxon>Bacillota</taxon>
        <taxon>Bacilli</taxon>
        <taxon>Bacillales</taxon>
        <taxon>Thermoactinomycetaceae</taxon>
        <taxon>Thermoactinomyces</taxon>
    </lineage>
</organism>
<feature type="transmembrane region" description="Helical" evidence="1">
    <location>
        <begin position="131"/>
        <end position="150"/>
    </location>
</feature>
<keyword evidence="4" id="KW-1185">Reference proteome</keyword>
<keyword evidence="1" id="KW-1133">Transmembrane helix</keyword>
<dbReference type="InterPro" id="IPR038233">
    <property type="entry name" value="Colicin_D/E5_nuclease"/>
</dbReference>
<sequence>MSRYFRPLMTIILLMFIGMVLPVEGNAGGSFDVPKVEEDFGQYDQAPGQAEPIEPVSPDVQGEGGLWDRLTESASSVWEWSKEKVSAAWNWTNETASAFWDVIVRIIAKIAEVIVDALSAAWDWILEHKGIIVLILSILGVIAVAVGVVAGISVVAFAGIAILAGELIGGLFSWLAGNELFGDEMLFDILIGGIAGGIAALFGWAVGAGTAGSSLTAWIGLKIPWLRRAFSKMVGGGVAGGTDQSVTDLLKEGKINWKKTIIATGLGFVLVFGGEYIGSHSEDIIQKINHVNISCVTEVFSDGTVSAPKTIGDTGFGQWLQRFASNDGKETGIVVKDILLPSLKIDSKKLQKKYKHAIDFGLPQNYNPQNAERFKQVIEQHVQTADTIYKSKYRNPPEIYVYLKGNLAVYTDLNGEFVSAWRLNATQIQYHKTYGTLIK</sequence>
<dbReference type="Gene3D" id="3.10.450.200">
    <property type="match status" value="1"/>
</dbReference>
<keyword evidence="1" id="KW-0472">Membrane</keyword>
<accession>A0A7W1XRZ2</accession>
<dbReference type="Pfam" id="PF11429">
    <property type="entry name" value="Colicin_D"/>
    <property type="match status" value="1"/>
</dbReference>
<evidence type="ECO:0000256" key="1">
    <source>
        <dbReference type="SAM" id="Phobius"/>
    </source>
</evidence>
<dbReference type="GO" id="GO:0004540">
    <property type="term" value="F:RNA nuclease activity"/>
    <property type="evidence" value="ECO:0007669"/>
    <property type="project" value="InterPro"/>
</dbReference>
<dbReference type="InterPro" id="IPR037178">
    <property type="entry name" value="ColicinD_C_sf"/>
</dbReference>
<name>A0A7W1XRZ2_9BACL</name>
<evidence type="ECO:0000313" key="3">
    <source>
        <dbReference type="EMBL" id="MBA4602189.1"/>
    </source>
</evidence>
<reference evidence="3 4" key="1">
    <citation type="submission" date="2020-07" db="EMBL/GenBank/DDBJ databases">
        <title>Thermoactinomyces phylogeny.</title>
        <authorList>
            <person name="Dunlap C."/>
        </authorList>
    </citation>
    <scope>NUCLEOTIDE SEQUENCE [LARGE SCALE GENOMIC DNA]</scope>
    <source>
        <strain evidence="3 4">AMNI-1</strain>
    </source>
</reference>
<comment type="caution">
    <text evidence="3">The sequence shown here is derived from an EMBL/GenBank/DDBJ whole genome shotgun (WGS) entry which is preliminary data.</text>
</comment>
<dbReference type="InterPro" id="IPR024440">
    <property type="entry name" value="ColicinD_C"/>
</dbReference>
<gene>
    <name evidence="3" type="ORF">H2C83_07640</name>
</gene>
<feature type="transmembrane region" description="Helical" evidence="1">
    <location>
        <begin position="189"/>
        <end position="221"/>
    </location>
</feature>
<dbReference type="Proteomes" id="UP000538292">
    <property type="component" value="Unassembled WGS sequence"/>
</dbReference>
<keyword evidence="1" id="KW-0812">Transmembrane</keyword>
<feature type="transmembrane region" description="Helical" evidence="1">
    <location>
        <begin position="157"/>
        <end position="177"/>
    </location>
</feature>
<dbReference type="SUPFAM" id="SSF102824">
    <property type="entry name" value="Colicin D/E5 nuclease domain"/>
    <property type="match status" value="1"/>
</dbReference>